<evidence type="ECO:0000313" key="1">
    <source>
        <dbReference type="EMBL" id="DAD77032.1"/>
    </source>
</evidence>
<accession>A0A8S5M4G9</accession>
<dbReference type="EMBL" id="BK014815">
    <property type="protein sequence ID" value="DAD77032.1"/>
    <property type="molecule type" value="Genomic_DNA"/>
</dbReference>
<reference evidence="1" key="1">
    <citation type="journal article" date="2021" name="Proc. Natl. Acad. Sci. U.S.A.">
        <title>A Catalog of Tens of Thousands of Viruses from Human Metagenomes Reveals Hidden Associations with Chronic Diseases.</title>
        <authorList>
            <person name="Tisza M.J."/>
            <person name="Buck C.B."/>
        </authorList>
    </citation>
    <scope>NUCLEOTIDE SEQUENCE</scope>
    <source>
        <strain evidence="1">Ctquf9</strain>
    </source>
</reference>
<protein>
    <submittedName>
        <fullName evidence="1">Uncharacterized protein</fullName>
    </submittedName>
</protein>
<sequence length="36" mass="4231">MHTGTPCRDAGCFFSFRIFCIQCYKCIVKLETMCYN</sequence>
<organism evidence="1">
    <name type="scientific">Siphoviridae sp. ctquf9</name>
    <dbReference type="NCBI Taxonomy" id="2826470"/>
    <lineage>
        <taxon>Viruses</taxon>
        <taxon>Duplodnaviria</taxon>
        <taxon>Heunggongvirae</taxon>
        <taxon>Uroviricota</taxon>
        <taxon>Caudoviricetes</taxon>
    </lineage>
</organism>
<name>A0A8S5M4G9_9CAUD</name>
<proteinExistence type="predicted"/>